<accession>A0A084VGL0</accession>
<dbReference type="EMBL" id="ATLV01012997">
    <property type="status" value="NOT_ANNOTATED_CDS"/>
    <property type="molecule type" value="Genomic_DNA"/>
</dbReference>
<proteinExistence type="predicted"/>
<dbReference type="EMBL" id="KE524833">
    <property type="protein sequence ID" value="KFB37104.1"/>
    <property type="molecule type" value="Genomic_DNA"/>
</dbReference>
<feature type="region of interest" description="Disordered" evidence="1">
    <location>
        <begin position="34"/>
        <end position="70"/>
    </location>
</feature>
<dbReference type="EnsemblMetazoa" id="ASIC004329-RA">
    <property type="protein sequence ID" value="ASIC004329-PA"/>
    <property type="gene ID" value="ASIC004329"/>
</dbReference>
<feature type="compositionally biased region" description="Basic and acidic residues" evidence="1">
    <location>
        <begin position="54"/>
        <end position="70"/>
    </location>
</feature>
<protein>
    <submittedName>
        <fullName evidence="2 3">Uncharacterized protein</fullName>
    </submittedName>
</protein>
<dbReference type="Proteomes" id="UP000030765">
    <property type="component" value="Unassembled WGS sequence"/>
</dbReference>
<organism evidence="2">
    <name type="scientific">Anopheles sinensis</name>
    <name type="common">Mosquito</name>
    <dbReference type="NCBI Taxonomy" id="74873"/>
    <lineage>
        <taxon>Eukaryota</taxon>
        <taxon>Metazoa</taxon>
        <taxon>Ecdysozoa</taxon>
        <taxon>Arthropoda</taxon>
        <taxon>Hexapoda</taxon>
        <taxon>Insecta</taxon>
        <taxon>Pterygota</taxon>
        <taxon>Neoptera</taxon>
        <taxon>Endopterygota</taxon>
        <taxon>Diptera</taxon>
        <taxon>Nematocera</taxon>
        <taxon>Culicoidea</taxon>
        <taxon>Culicidae</taxon>
        <taxon>Anophelinae</taxon>
        <taxon>Anopheles</taxon>
    </lineage>
</organism>
<reference evidence="2 4" key="1">
    <citation type="journal article" date="2014" name="BMC Genomics">
        <title>Genome sequence of Anopheles sinensis provides insight into genetics basis of mosquito competence for malaria parasites.</title>
        <authorList>
            <person name="Zhou D."/>
            <person name="Zhang D."/>
            <person name="Ding G."/>
            <person name="Shi L."/>
            <person name="Hou Q."/>
            <person name="Ye Y."/>
            <person name="Xu Y."/>
            <person name="Zhou H."/>
            <person name="Xiong C."/>
            <person name="Li S."/>
            <person name="Yu J."/>
            <person name="Hong S."/>
            <person name="Yu X."/>
            <person name="Zou P."/>
            <person name="Chen C."/>
            <person name="Chang X."/>
            <person name="Wang W."/>
            <person name="Lv Y."/>
            <person name="Sun Y."/>
            <person name="Ma L."/>
            <person name="Shen B."/>
            <person name="Zhu C."/>
        </authorList>
    </citation>
    <scope>NUCLEOTIDE SEQUENCE [LARGE SCALE GENOMIC DNA]</scope>
</reference>
<evidence type="ECO:0000313" key="3">
    <source>
        <dbReference type="EnsemblMetazoa" id="ASIC004329-PA"/>
    </source>
</evidence>
<evidence type="ECO:0000313" key="2">
    <source>
        <dbReference type="EMBL" id="KFB37104.1"/>
    </source>
</evidence>
<sequence length="70" mass="7871">MVSPDDVKDMTKLRFIMGEFSCRTGRQWSGCGNARKTSLDSNGQRFANSMDAGSDSRREQELKIEHEIGT</sequence>
<feature type="compositionally biased region" description="Polar residues" evidence="1">
    <location>
        <begin position="35"/>
        <end position="47"/>
    </location>
</feature>
<gene>
    <name evidence="2" type="ORF">ZHAS_00004329</name>
</gene>
<evidence type="ECO:0000256" key="1">
    <source>
        <dbReference type="SAM" id="MobiDB-lite"/>
    </source>
</evidence>
<evidence type="ECO:0000313" key="4">
    <source>
        <dbReference type="Proteomes" id="UP000030765"/>
    </source>
</evidence>
<dbReference type="AlphaFoldDB" id="A0A084VGL0"/>
<reference evidence="3" key="2">
    <citation type="submission" date="2020-05" db="UniProtKB">
        <authorList>
            <consortium name="EnsemblMetazoa"/>
        </authorList>
    </citation>
    <scope>IDENTIFICATION</scope>
</reference>
<dbReference type="VEuPathDB" id="VectorBase:ASIC004329"/>
<name>A0A084VGL0_ANOSI</name>
<dbReference type="VEuPathDB" id="VectorBase:ASIS014766"/>
<keyword evidence="4" id="KW-1185">Reference proteome</keyword>